<evidence type="ECO:0000256" key="1">
    <source>
        <dbReference type="SAM" id="MobiDB-lite"/>
    </source>
</evidence>
<accession>A0AAW8JGJ6</accession>
<dbReference type="RefSeq" id="WP_308955742.1">
    <property type="nucleotide sequence ID" value="NZ_DAMBEH010000027.1"/>
</dbReference>
<dbReference type="EMBL" id="JAVIDA010000008">
    <property type="protein sequence ID" value="MDQ9071415.1"/>
    <property type="molecule type" value="Genomic_DNA"/>
</dbReference>
<feature type="region of interest" description="Disordered" evidence="1">
    <location>
        <begin position="23"/>
        <end position="49"/>
    </location>
</feature>
<organism evidence="3 4">
    <name type="scientific">Acinetobacter gerneri</name>
    <dbReference type="NCBI Taxonomy" id="202952"/>
    <lineage>
        <taxon>Bacteria</taxon>
        <taxon>Pseudomonadati</taxon>
        <taxon>Pseudomonadota</taxon>
        <taxon>Gammaproteobacteria</taxon>
        <taxon>Moraxellales</taxon>
        <taxon>Moraxellaceae</taxon>
        <taxon>Acinetobacter</taxon>
    </lineage>
</organism>
<reference evidence="3" key="1">
    <citation type="submission" date="2023-08" db="EMBL/GenBank/DDBJ databases">
        <title>Emergence of clinically-relevant ST2 carbapenem-resistant Acinetobacter baumannii strains in hospital sewages in Zhejiang, East of China.</title>
        <authorList>
            <person name="Kaichao C."/>
            <person name="Zhang R."/>
        </authorList>
    </citation>
    <scope>NUCLEOTIDE SEQUENCE</scope>
    <source>
        <strain evidence="3">M-SY-60</strain>
    </source>
</reference>
<keyword evidence="2" id="KW-0732">Signal</keyword>
<proteinExistence type="predicted"/>
<dbReference type="PROSITE" id="PS51257">
    <property type="entry name" value="PROKAR_LIPOPROTEIN"/>
    <property type="match status" value="1"/>
</dbReference>
<feature type="signal peptide" evidence="2">
    <location>
        <begin position="1"/>
        <end position="22"/>
    </location>
</feature>
<dbReference type="AlphaFoldDB" id="A0AAW8JGJ6"/>
<evidence type="ECO:0000313" key="4">
    <source>
        <dbReference type="Proteomes" id="UP001243195"/>
    </source>
</evidence>
<protein>
    <recommendedName>
        <fullName evidence="5">Lipoprotein</fullName>
    </recommendedName>
</protein>
<name>A0AAW8JGJ6_9GAMM</name>
<evidence type="ECO:0000313" key="3">
    <source>
        <dbReference type="EMBL" id="MDQ9071415.1"/>
    </source>
</evidence>
<gene>
    <name evidence="3" type="ORF">RFH51_08100</name>
</gene>
<dbReference type="Proteomes" id="UP001243195">
    <property type="component" value="Unassembled WGS sequence"/>
</dbReference>
<comment type="caution">
    <text evidence="3">The sequence shown here is derived from an EMBL/GenBank/DDBJ whole genome shotgun (WGS) entry which is preliminary data.</text>
</comment>
<evidence type="ECO:0000256" key="2">
    <source>
        <dbReference type="SAM" id="SignalP"/>
    </source>
</evidence>
<evidence type="ECO:0008006" key="5">
    <source>
        <dbReference type="Google" id="ProtNLM"/>
    </source>
</evidence>
<sequence>MNNMAKIALVSASVLTMGALTACQSNPGPKDKQDGRPMMHHGHHEKMSPEQREQFKQMRAERHEFKKQAKSACDNKAAGTAVQIKVGDKTIDGTCAINFRPDRGAMKDIRMADHKDFQFKRGQELTAEQKAQMEQFRADRQAKWTAIQSACTGQSNGKQIQAKIDDKLIPGTCFVHFKPDARPDMMGGPMGQAPAPQANAN</sequence>
<feature type="chain" id="PRO_5043701190" description="Lipoprotein" evidence="2">
    <location>
        <begin position="23"/>
        <end position="201"/>
    </location>
</feature>